<evidence type="ECO:0000256" key="2">
    <source>
        <dbReference type="ARBA" id="ARBA00023125"/>
    </source>
</evidence>
<evidence type="ECO:0000256" key="1">
    <source>
        <dbReference type="ARBA" id="ARBA00022490"/>
    </source>
</evidence>
<dbReference type="GO" id="GO:0005737">
    <property type="term" value="C:cytoplasm"/>
    <property type="evidence" value="ECO:0007669"/>
    <property type="project" value="TreeGrafter"/>
</dbReference>
<organism evidence="4">
    <name type="scientific">marine sediment metagenome</name>
    <dbReference type="NCBI Taxonomy" id="412755"/>
    <lineage>
        <taxon>unclassified sequences</taxon>
        <taxon>metagenomes</taxon>
        <taxon>ecological metagenomes</taxon>
    </lineage>
</organism>
<dbReference type="PANTHER" id="PTHR42963">
    <property type="entry name" value="CHROMOSOME PARTITION PROTEIN MUKB"/>
    <property type="match status" value="1"/>
</dbReference>
<sequence>MFLKELEIYGFKSFGKKIKLSFNSGVTAIVGPNGCGKSNITDAVRWILGEQNIRSLRGKQLTDIIFSGNHTEKPLNIAEVSLTLN</sequence>
<dbReference type="InterPro" id="IPR027417">
    <property type="entry name" value="P-loop_NTPase"/>
</dbReference>
<gene>
    <name evidence="4" type="ORF">S12H4_56921</name>
</gene>
<dbReference type="EMBL" id="BARW01036723">
    <property type="protein sequence ID" value="GAJ20079.1"/>
    <property type="molecule type" value="Genomic_DNA"/>
</dbReference>
<dbReference type="AlphaFoldDB" id="X1URH7"/>
<dbReference type="InterPro" id="IPR003395">
    <property type="entry name" value="RecF/RecN/SMC_N"/>
</dbReference>
<dbReference type="GO" id="GO:0003677">
    <property type="term" value="F:DNA binding"/>
    <property type="evidence" value="ECO:0007669"/>
    <property type="project" value="UniProtKB-KW"/>
</dbReference>
<dbReference type="SUPFAM" id="SSF52540">
    <property type="entry name" value="P-loop containing nucleoside triphosphate hydrolases"/>
    <property type="match status" value="1"/>
</dbReference>
<comment type="caution">
    <text evidence="4">The sequence shown here is derived from an EMBL/GenBank/DDBJ whole genome shotgun (WGS) entry which is preliminary data.</text>
</comment>
<reference evidence="4" key="1">
    <citation type="journal article" date="2014" name="Front. Microbiol.">
        <title>High frequency of phylogenetically diverse reductive dehalogenase-homologous genes in deep subseafloor sedimentary metagenomes.</title>
        <authorList>
            <person name="Kawai M."/>
            <person name="Futagami T."/>
            <person name="Toyoda A."/>
            <person name="Takaki Y."/>
            <person name="Nishi S."/>
            <person name="Hori S."/>
            <person name="Arai W."/>
            <person name="Tsubouchi T."/>
            <person name="Morono Y."/>
            <person name="Uchiyama I."/>
            <person name="Ito T."/>
            <person name="Fujiyama A."/>
            <person name="Inagaki F."/>
            <person name="Takami H."/>
        </authorList>
    </citation>
    <scope>NUCLEOTIDE SEQUENCE</scope>
    <source>
        <strain evidence="4">Expedition CK06-06</strain>
    </source>
</reference>
<keyword evidence="1" id="KW-0963">Cytoplasm</keyword>
<evidence type="ECO:0000313" key="4">
    <source>
        <dbReference type="EMBL" id="GAJ20079.1"/>
    </source>
</evidence>
<evidence type="ECO:0000259" key="3">
    <source>
        <dbReference type="Pfam" id="PF02463"/>
    </source>
</evidence>
<accession>X1URH7</accession>
<dbReference type="InterPro" id="IPR050308">
    <property type="entry name" value="MukB/SMC"/>
</dbReference>
<protein>
    <recommendedName>
        <fullName evidence="3">RecF/RecN/SMC N-terminal domain-containing protein</fullName>
    </recommendedName>
</protein>
<feature type="domain" description="RecF/RecN/SMC N-terminal" evidence="3">
    <location>
        <begin position="2"/>
        <end position="84"/>
    </location>
</feature>
<dbReference type="Pfam" id="PF02463">
    <property type="entry name" value="SMC_N"/>
    <property type="match status" value="1"/>
</dbReference>
<dbReference type="Gene3D" id="3.40.50.300">
    <property type="entry name" value="P-loop containing nucleotide triphosphate hydrolases"/>
    <property type="match status" value="1"/>
</dbReference>
<feature type="non-terminal residue" evidence="4">
    <location>
        <position position="85"/>
    </location>
</feature>
<proteinExistence type="predicted"/>
<keyword evidence="2" id="KW-0238">DNA-binding</keyword>
<dbReference type="PANTHER" id="PTHR42963:SF1">
    <property type="entry name" value="DUF4476 DOMAIN-CONTAINING PROTEIN"/>
    <property type="match status" value="1"/>
</dbReference>
<name>X1URH7_9ZZZZ</name>